<evidence type="ECO:0000256" key="1">
    <source>
        <dbReference type="ARBA" id="ARBA00001947"/>
    </source>
</evidence>
<accession>A0A1H3IZM7</accession>
<feature type="transmembrane region" description="Helical" evidence="7">
    <location>
        <begin position="255"/>
        <end position="274"/>
    </location>
</feature>
<protein>
    <submittedName>
        <fullName evidence="9">Peptidase family M48</fullName>
    </submittedName>
</protein>
<feature type="transmembrane region" description="Helical" evidence="7">
    <location>
        <begin position="67"/>
        <end position="91"/>
    </location>
</feature>
<keyword evidence="10" id="KW-1185">Reference proteome</keyword>
<feature type="transmembrane region" description="Helical" evidence="7">
    <location>
        <begin position="383"/>
        <end position="403"/>
    </location>
</feature>
<evidence type="ECO:0000313" key="9">
    <source>
        <dbReference type="EMBL" id="SDY32638.1"/>
    </source>
</evidence>
<feature type="transmembrane region" description="Helical" evidence="7">
    <location>
        <begin position="183"/>
        <end position="203"/>
    </location>
</feature>
<sequence>MPSNGDSSPCPRWRRVLSEARSSLAWLPSPVDTLVWWGLGVFLTAPIVAGFSYVLVRFVFGVTSATALLFVGVTVPMLIAVALGWQIGAAVNRYDEYRLNREEASASTESSENTDQTASEEYEVSEGFRWVSWLPDHLNNFFVLFLGGSIVSGGFTTLVWVFFVRLTPEYPMPSPNVVVKGLFPMLILASYFGCLAVTGAPLISMFWRETTSHLETPEARHDHALRVALVVGGLFILVVAPWTALPIPSELRMPVTWALTFTYLFFAITLLPFLNMARPLTPEEYAAIVPEEIDADPHTSIWVATVGLRSTAMAAGVWPFRRVFVGETLLEDDSISPESLRAILHHEHGHHVLGHLRLAAGAGLVFFGGVGGILAVVSPSMQTLGVVMGILAFGFRFGLVRWVRRAELAADEYERQRVGSETAITALQSVADLRARESSKKTETSSLPWGAPFVIEWFLRVHPSVEDRIAVLRERKGCDSSP</sequence>
<feature type="transmembrane region" description="Helical" evidence="7">
    <location>
        <begin position="141"/>
        <end position="163"/>
    </location>
</feature>
<evidence type="ECO:0000256" key="7">
    <source>
        <dbReference type="SAM" id="Phobius"/>
    </source>
</evidence>
<feature type="transmembrane region" description="Helical" evidence="7">
    <location>
        <begin position="358"/>
        <end position="377"/>
    </location>
</feature>
<dbReference type="GO" id="GO:0004222">
    <property type="term" value="F:metalloendopeptidase activity"/>
    <property type="evidence" value="ECO:0007669"/>
    <property type="project" value="InterPro"/>
</dbReference>
<evidence type="ECO:0000256" key="4">
    <source>
        <dbReference type="ARBA" id="ARBA00022801"/>
    </source>
</evidence>
<organism evidence="9 10">
    <name type="scientific">Halobellus clavatus</name>
    <dbReference type="NCBI Taxonomy" id="660517"/>
    <lineage>
        <taxon>Archaea</taxon>
        <taxon>Methanobacteriati</taxon>
        <taxon>Methanobacteriota</taxon>
        <taxon>Stenosarchaea group</taxon>
        <taxon>Halobacteria</taxon>
        <taxon>Halobacteriales</taxon>
        <taxon>Haloferacaceae</taxon>
        <taxon>Halobellus</taxon>
    </lineage>
</organism>
<comment type="cofactor">
    <cofactor evidence="1">
        <name>Zn(2+)</name>
        <dbReference type="ChEBI" id="CHEBI:29105"/>
    </cofactor>
</comment>
<proteinExistence type="predicted"/>
<dbReference type="EMBL" id="FNPB01000011">
    <property type="protein sequence ID" value="SDY32638.1"/>
    <property type="molecule type" value="Genomic_DNA"/>
</dbReference>
<reference evidence="10" key="1">
    <citation type="submission" date="2016-10" db="EMBL/GenBank/DDBJ databases">
        <authorList>
            <person name="Varghese N."/>
            <person name="Submissions S."/>
        </authorList>
    </citation>
    <scope>NUCLEOTIDE SEQUENCE [LARGE SCALE GENOMIC DNA]</scope>
    <source>
        <strain evidence="10">CGMCC 1.10118</strain>
    </source>
</reference>
<dbReference type="AlphaFoldDB" id="A0A1H3IZM7"/>
<dbReference type="InterPro" id="IPR001915">
    <property type="entry name" value="Peptidase_M48"/>
</dbReference>
<evidence type="ECO:0000256" key="6">
    <source>
        <dbReference type="ARBA" id="ARBA00023049"/>
    </source>
</evidence>
<evidence type="ECO:0000256" key="3">
    <source>
        <dbReference type="ARBA" id="ARBA00022723"/>
    </source>
</evidence>
<dbReference type="Pfam" id="PF01435">
    <property type="entry name" value="Peptidase_M48"/>
    <property type="match status" value="1"/>
</dbReference>
<dbReference type="GO" id="GO:0046872">
    <property type="term" value="F:metal ion binding"/>
    <property type="evidence" value="ECO:0007669"/>
    <property type="project" value="UniProtKB-KW"/>
</dbReference>
<feature type="transmembrane region" description="Helical" evidence="7">
    <location>
        <begin position="224"/>
        <end position="243"/>
    </location>
</feature>
<gene>
    <name evidence="9" type="ORF">SAMN04487946_11165</name>
</gene>
<keyword evidence="4" id="KW-0378">Hydrolase</keyword>
<feature type="transmembrane region" description="Helical" evidence="7">
    <location>
        <begin position="34"/>
        <end position="55"/>
    </location>
</feature>
<keyword evidence="7" id="KW-0472">Membrane</keyword>
<feature type="domain" description="Peptidase M48" evidence="8">
    <location>
        <begin position="300"/>
        <end position="475"/>
    </location>
</feature>
<evidence type="ECO:0000256" key="5">
    <source>
        <dbReference type="ARBA" id="ARBA00022833"/>
    </source>
</evidence>
<keyword evidence="6" id="KW-0482">Metalloprotease</keyword>
<keyword evidence="2" id="KW-0645">Protease</keyword>
<evidence type="ECO:0000256" key="2">
    <source>
        <dbReference type="ARBA" id="ARBA00022670"/>
    </source>
</evidence>
<keyword evidence="3" id="KW-0479">Metal-binding</keyword>
<name>A0A1H3IZM7_9EURY</name>
<keyword evidence="7" id="KW-0812">Transmembrane</keyword>
<keyword evidence="7" id="KW-1133">Transmembrane helix</keyword>
<dbReference type="Proteomes" id="UP000199170">
    <property type="component" value="Unassembled WGS sequence"/>
</dbReference>
<dbReference type="GO" id="GO:0006508">
    <property type="term" value="P:proteolysis"/>
    <property type="evidence" value="ECO:0007669"/>
    <property type="project" value="UniProtKB-KW"/>
</dbReference>
<evidence type="ECO:0000259" key="8">
    <source>
        <dbReference type="Pfam" id="PF01435"/>
    </source>
</evidence>
<keyword evidence="5" id="KW-0862">Zinc</keyword>
<evidence type="ECO:0000313" key="10">
    <source>
        <dbReference type="Proteomes" id="UP000199170"/>
    </source>
</evidence>